<dbReference type="EMBL" id="LAZR01000704">
    <property type="protein sequence ID" value="KKN60138.1"/>
    <property type="molecule type" value="Genomic_DNA"/>
</dbReference>
<evidence type="ECO:0000313" key="1">
    <source>
        <dbReference type="EMBL" id="KKN60138.1"/>
    </source>
</evidence>
<protein>
    <submittedName>
        <fullName evidence="1">Uncharacterized protein</fullName>
    </submittedName>
</protein>
<gene>
    <name evidence="1" type="ORF">LCGC14_0535160</name>
</gene>
<reference evidence="1" key="1">
    <citation type="journal article" date="2015" name="Nature">
        <title>Complex archaea that bridge the gap between prokaryotes and eukaryotes.</title>
        <authorList>
            <person name="Spang A."/>
            <person name="Saw J.H."/>
            <person name="Jorgensen S.L."/>
            <person name="Zaremba-Niedzwiedzka K."/>
            <person name="Martijn J."/>
            <person name="Lind A.E."/>
            <person name="van Eijk R."/>
            <person name="Schleper C."/>
            <person name="Guy L."/>
            <person name="Ettema T.J."/>
        </authorList>
    </citation>
    <scope>NUCLEOTIDE SEQUENCE</scope>
</reference>
<comment type="caution">
    <text evidence="1">The sequence shown here is derived from an EMBL/GenBank/DDBJ whole genome shotgun (WGS) entry which is preliminary data.</text>
</comment>
<sequence length="96" mass="11551">MEFDTMMPVIFFRQDCQEIVKDWSREKKFKLAKKMSKITLEDGRYHTHAPETWEFPEVPNRKFSGLKIYAWMQELVLQTKGYDVDPEQTKMVKGMK</sequence>
<accession>A0A0F9V2M4</accession>
<proteinExistence type="predicted"/>
<dbReference type="AlphaFoldDB" id="A0A0F9V2M4"/>
<name>A0A0F9V2M4_9ZZZZ</name>
<organism evidence="1">
    <name type="scientific">marine sediment metagenome</name>
    <dbReference type="NCBI Taxonomy" id="412755"/>
    <lineage>
        <taxon>unclassified sequences</taxon>
        <taxon>metagenomes</taxon>
        <taxon>ecological metagenomes</taxon>
    </lineage>
</organism>